<keyword evidence="4 5" id="KW-0472">Membrane</keyword>
<dbReference type="InterPro" id="IPR010652">
    <property type="entry name" value="DUF1232"/>
</dbReference>
<dbReference type="Pfam" id="PF06803">
    <property type="entry name" value="DUF1232"/>
    <property type="match status" value="1"/>
</dbReference>
<comment type="caution">
    <text evidence="7">The sequence shown here is derived from an EMBL/GenBank/DDBJ whole genome shotgun (WGS) entry which is preliminary data.</text>
</comment>
<organism evidence="7">
    <name type="scientific">candidate division WOR-3 bacterium</name>
    <dbReference type="NCBI Taxonomy" id="2052148"/>
    <lineage>
        <taxon>Bacteria</taxon>
        <taxon>Bacteria division WOR-3</taxon>
    </lineage>
</organism>
<accession>A0A7V3KPQ6</accession>
<feature type="transmembrane region" description="Helical" evidence="5">
    <location>
        <begin position="105"/>
        <end position="130"/>
    </location>
</feature>
<gene>
    <name evidence="7" type="ORF">ENV38_06540</name>
</gene>
<dbReference type="EMBL" id="DTGD01000248">
    <property type="protein sequence ID" value="HGB36542.1"/>
    <property type="molecule type" value="Genomic_DNA"/>
</dbReference>
<keyword evidence="2 5" id="KW-0812">Transmembrane</keyword>
<dbReference type="GO" id="GO:0012505">
    <property type="term" value="C:endomembrane system"/>
    <property type="evidence" value="ECO:0007669"/>
    <property type="project" value="UniProtKB-SubCell"/>
</dbReference>
<keyword evidence="3 5" id="KW-1133">Transmembrane helix</keyword>
<evidence type="ECO:0000256" key="4">
    <source>
        <dbReference type="ARBA" id="ARBA00023136"/>
    </source>
</evidence>
<evidence type="ECO:0000313" key="7">
    <source>
        <dbReference type="EMBL" id="HGB36542.1"/>
    </source>
</evidence>
<evidence type="ECO:0000256" key="3">
    <source>
        <dbReference type="ARBA" id="ARBA00022989"/>
    </source>
</evidence>
<evidence type="ECO:0000259" key="6">
    <source>
        <dbReference type="Pfam" id="PF06803"/>
    </source>
</evidence>
<protein>
    <submittedName>
        <fullName evidence="7">DUF1232 domain-containing protein</fullName>
    </submittedName>
</protein>
<proteinExistence type="predicted"/>
<dbReference type="AlphaFoldDB" id="A0A7V3KPQ6"/>
<name>A0A7V3KPQ6_UNCW3</name>
<sequence length="139" mass="16040">MKVFSKFKDKFSWAGAELASAVNTFYYILVDKRTPWYVKVLSFLSLSYAFSPIDLIPDFIPFAGYLDDFLIIPAMFLLAKKLTPREIYNEAVAKADKFKVRSKRLFEFAGAFLALIFWLAVAGLFIFALFKLVKGHKKW</sequence>
<reference evidence="7" key="1">
    <citation type="journal article" date="2020" name="mSystems">
        <title>Genome- and Community-Level Interaction Insights into Carbon Utilization and Element Cycling Functions of Hydrothermarchaeota in Hydrothermal Sediment.</title>
        <authorList>
            <person name="Zhou Z."/>
            <person name="Liu Y."/>
            <person name="Xu W."/>
            <person name="Pan J."/>
            <person name="Luo Z.H."/>
            <person name="Li M."/>
        </authorList>
    </citation>
    <scope>NUCLEOTIDE SEQUENCE [LARGE SCALE GENOMIC DNA]</scope>
    <source>
        <strain evidence="7">SpSt-754</strain>
    </source>
</reference>
<evidence type="ECO:0000256" key="2">
    <source>
        <dbReference type="ARBA" id="ARBA00022692"/>
    </source>
</evidence>
<comment type="subcellular location">
    <subcellularLocation>
        <location evidence="1">Endomembrane system</location>
        <topology evidence="1">Multi-pass membrane protein</topology>
    </subcellularLocation>
</comment>
<evidence type="ECO:0000256" key="5">
    <source>
        <dbReference type="SAM" id="Phobius"/>
    </source>
</evidence>
<evidence type="ECO:0000256" key="1">
    <source>
        <dbReference type="ARBA" id="ARBA00004127"/>
    </source>
</evidence>
<feature type="domain" description="DUF1232" evidence="6">
    <location>
        <begin position="38"/>
        <end position="73"/>
    </location>
</feature>